<evidence type="ECO:0000256" key="2">
    <source>
        <dbReference type="ARBA" id="ARBA00023235"/>
    </source>
</evidence>
<dbReference type="InterPro" id="IPR008928">
    <property type="entry name" value="6-hairpin_glycosidase_sf"/>
</dbReference>
<reference evidence="4" key="1">
    <citation type="journal article" date="2019" name="Int. J. Syst. Evol. Microbiol.">
        <title>The Global Catalogue of Microorganisms (GCM) 10K type strain sequencing project: providing services to taxonomists for standard genome sequencing and annotation.</title>
        <authorList>
            <consortium name="The Broad Institute Genomics Platform"/>
            <consortium name="The Broad Institute Genome Sequencing Center for Infectious Disease"/>
            <person name="Wu L."/>
            <person name="Ma J."/>
        </authorList>
    </citation>
    <scope>NUCLEOTIDE SEQUENCE [LARGE SCALE GENOMIC DNA]</scope>
    <source>
        <strain evidence="4">KCTC 52094</strain>
    </source>
</reference>
<protein>
    <submittedName>
        <fullName evidence="3">AGE family epimerase/isomerase</fullName>
    </submittedName>
</protein>
<dbReference type="InterPro" id="IPR010819">
    <property type="entry name" value="AGE/CE"/>
</dbReference>
<dbReference type="Proteomes" id="UP001595593">
    <property type="component" value="Unassembled WGS sequence"/>
</dbReference>
<comment type="similarity">
    <text evidence="1">Belongs to the N-acylglucosamine 2-epimerase family.</text>
</comment>
<evidence type="ECO:0000313" key="3">
    <source>
        <dbReference type="EMBL" id="MFC3125014.1"/>
    </source>
</evidence>
<keyword evidence="2" id="KW-0413">Isomerase</keyword>
<dbReference type="Pfam" id="PF07221">
    <property type="entry name" value="GlcNAc_2-epim"/>
    <property type="match status" value="1"/>
</dbReference>
<dbReference type="EMBL" id="JBHRTN010000008">
    <property type="protein sequence ID" value="MFC3125014.1"/>
    <property type="molecule type" value="Genomic_DNA"/>
</dbReference>
<dbReference type="InterPro" id="IPR012341">
    <property type="entry name" value="6hp_glycosidase-like_sf"/>
</dbReference>
<dbReference type="RefSeq" id="WP_379595436.1">
    <property type="nucleotide sequence ID" value="NZ_JBHRTN010000008.1"/>
</dbReference>
<keyword evidence="4" id="KW-1185">Reference proteome</keyword>
<name>A0ABV7FX98_9PROT</name>
<evidence type="ECO:0000256" key="1">
    <source>
        <dbReference type="ARBA" id="ARBA00008558"/>
    </source>
</evidence>
<dbReference type="SUPFAM" id="SSF48208">
    <property type="entry name" value="Six-hairpin glycosidases"/>
    <property type="match status" value="1"/>
</dbReference>
<comment type="caution">
    <text evidence="3">The sequence shown here is derived from an EMBL/GenBank/DDBJ whole genome shotgun (WGS) entry which is preliminary data.</text>
</comment>
<proteinExistence type="inferred from homology"/>
<gene>
    <name evidence="3" type="ORF">ACFOD4_08075</name>
</gene>
<accession>A0ABV7FX98</accession>
<sequence length="361" mass="40091">MDDLGSWLKQAAWPLWLSHGVDWEAGAFHEALDLESRHCASTFRRLRVVTRQIYSFSLAARSGVPRADEAVELGLAFLRRHALRPDGGYAWRFALDGRVTDDRRDLYDHAFVLLALATAATAMPRAALRTAALAVDEFIEHRMTHAEGGYLEGLPPDLPRRQNPHMHLLEARLVAAEAFGDERYLAGATRLVELFRHRFFQPSSGSLAEFFGDDWRPLDDPHPAEPGHACEWIWLLDHHARLCGGHAAPGEAAALQAFVDAFGRNPDTGALADVVRSDGTVASREARLWPQTERLKSALLRAGSHPLDLEEAKCVLGAYLRPDGLFHERRHADGRFSQEPAPASSLYHLSCAITELNARAP</sequence>
<dbReference type="PANTHER" id="PTHR15108">
    <property type="entry name" value="N-ACYLGLUCOSAMINE-2-EPIMERASE"/>
    <property type="match status" value="1"/>
</dbReference>
<dbReference type="Gene3D" id="1.50.10.10">
    <property type="match status" value="1"/>
</dbReference>
<organism evidence="3 4">
    <name type="scientific">Teichococcus globiformis</name>
    <dbReference type="NCBI Taxonomy" id="2307229"/>
    <lineage>
        <taxon>Bacteria</taxon>
        <taxon>Pseudomonadati</taxon>
        <taxon>Pseudomonadota</taxon>
        <taxon>Alphaproteobacteria</taxon>
        <taxon>Acetobacterales</taxon>
        <taxon>Roseomonadaceae</taxon>
        <taxon>Roseomonas</taxon>
    </lineage>
</organism>
<evidence type="ECO:0000313" key="4">
    <source>
        <dbReference type="Proteomes" id="UP001595593"/>
    </source>
</evidence>